<comment type="caution">
    <text evidence="2">The sequence shown here is derived from an EMBL/GenBank/DDBJ whole genome shotgun (WGS) entry which is preliminary data.</text>
</comment>
<keyword evidence="1" id="KW-0732">Signal</keyword>
<dbReference type="OrthoDB" id="6944087at2"/>
<feature type="chain" id="PRO_5018041629" description="EexN family lipoprotein" evidence="1">
    <location>
        <begin position="18"/>
        <end position="92"/>
    </location>
</feature>
<accession>A0A3L8PSF0</accession>
<feature type="signal peptide" evidence="1">
    <location>
        <begin position="1"/>
        <end position="17"/>
    </location>
</feature>
<dbReference type="EMBL" id="QZEI01000080">
    <property type="protein sequence ID" value="RLV58321.1"/>
    <property type="molecule type" value="Genomic_DNA"/>
</dbReference>
<protein>
    <recommendedName>
        <fullName evidence="4">EexN family lipoprotein</fullName>
    </recommendedName>
</protein>
<proteinExistence type="predicted"/>
<evidence type="ECO:0000256" key="1">
    <source>
        <dbReference type="SAM" id="SignalP"/>
    </source>
</evidence>
<gene>
    <name evidence="2" type="ORF">D5018_17930</name>
</gene>
<keyword evidence="3" id="KW-1185">Reference proteome</keyword>
<reference evidence="2 3" key="1">
    <citation type="submission" date="2018-09" db="EMBL/GenBank/DDBJ databases">
        <title>Phylogeny of the Shewanellaceae, and recommendation for two new genera, Pseudoshewanella and Parashewanella.</title>
        <authorList>
            <person name="Wang G."/>
        </authorList>
    </citation>
    <scope>NUCLEOTIDE SEQUENCE [LARGE SCALE GENOMIC DNA]</scope>
    <source>
        <strain evidence="2 3">C51</strain>
    </source>
</reference>
<dbReference type="Proteomes" id="UP000281474">
    <property type="component" value="Unassembled WGS sequence"/>
</dbReference>
<sequence>MKTINLIVISLFISLLAGCSKMSNHHNHQSQAHDVAWFKTHQKILMQTLTQCSNNPAKYRNHPECINAQQAANDIVAGDPVPLPANMAHPKE</sequence>
<name>A0A3L8PSF0_9GAMM</name>
<evidence type="ECO:0000313" key="3">
    <source>
        <dbReference type="Proteomes" id="UP000281474"/>
    </source>
</evidence>
<dbReference type="PROSITE" id="PS51257">
    <property type="entry name" value="PROKAR_LIPOPROTEIN"/>
    <property type="match status" value="1"/>
</dbReference>
<dbReference type="RefSeq" id="WP_121840365.1">
    <property type="nucleotide sequence ID" value="NZ_ML014829.1"/>
</dbReference>
<dbReference type="AlphaFoldDB" id="A0A3L8PSF0"/>
<organism evidence="2 3">
    <name type="scientific">Parashewanella curva</name>
    <dbReference type="NCBI Taxonomy" id="2338552"/>
    <lineage>
        <taxon>Bacteria</taxon>
        <taxon>Pseudomonadati</taxon>
        <taxon>Pseudomonadota</taxon>
        <taxon>Gammaproteobacteria</taxon>
        <taxon>Alteromonadales</taxon>
        <taxon>Shewanellaceae</taxon>
        <taxon>Parashewanella</taxon>
    </lineage>
</organism>
<evidence type="ECO:0008006" key="4">
    <source>
        <dbReference type="Google" id="ProtNLM"/>
    </source>
</evidence>
<evidence type="ECO:0000313" key="2">
    <source>
        <dbReference type="EMBL" id="RLV58321.1"/>
    </source>
</evidence>
<dbReference type="InterPro" id="IPR047937">
    <property type="entry name" value="Eex_IncN-like"/>
</dbReference>
<dbReference type="NCBIfam" id="NF033894">
    <property type="entry name" value="Eex_IncN"/>
    <property type="match status" value="1"/>
</dbReference>